<accession>A0A644V356</accession>
<dbReference type="InterPro" id="IPR001347">
    <property type="entry name" value="SIS_dom"/>
</dbReference>
<feature type="domain" description="SIS" evidence="1">
    <location>
        <begin position="35"/>
        <end position="190"/>
    </location>
</feature>
<evidence type="ECO:0000313" key="2">
    <source>
        <dbReference type="EMBL" id="MPL85684.1"/>
    </source>
</evidence>
<reference evidence="2" key="1">
    <citation type="submission" date="2019-08" db="EMBL/GenBank/DDBJ databases">
        <authorList>
            <person name="Kucharzyk K."/>
            <person name="Murdoch R.W."/>
            <person name="Higgins S."/>
            <person name="Loffler F."/>
        </authorList>
    </citation>
    <scope>NUCLEOTIDE SEQUENCE</scope>
</reference>
<dbReference type="InterPro" id="IPR050099">
    <property type="entry name" value="SIS_GmhA/DiaA_subfam"/>
</dbReference>
<dbReference type="PROSITE" id="PS51464">
    <property type="entry name" value="SIS"/>
    <property type="match status" value="1"/>
</dbReference>
<organism evidence="2">
    <name type="scientific">bioreactor metagenome</name>
    <dbReference type="NCBI Taxonomy" id="1076179"/>
    <lineage>
        <taxon>unclassified sequences</taxon>
        <taxon>metagenomes</taxon>
        <taxon>ecological metagenomes</taxon>
    </lineage>
</organism>
<gene>
    <name evidence="2" type="primary">gmhA_6</name>
    <name evidence="2" type="ORF">SDC9_31657</name>
</gene>
<dbReference type="InterPro" id="IPR046348">
    <property type="entry name" value="SIS_dom_sf"/>
</dbReference>
<dbReference type="PANTHER" id="PTHR30390:SF8">
    <property type="entry name" value="SUGAR ISOMERASE (SIS)"/>
    <property type="match status" value="1"/>
</dbReference>
<dbReference type="InterPro" id="IPR035461">
    <property type="entry name" value="GmhA/DiaA"/>
</dbReference>
<proteinExistence type="predicted"/>
<dbReference type="Pfam" id="PF13580">
    <property type="entry name" value="SIS_2"/>
    <property type="match status" value="1"/>
</dbReference>
<dbReference type="EMBL" id="VSSQ01000209">
    <property type="protein sequence ID" value="MPL85684.1"/>
    <property type="molecule type" value="Genomic_DNA"/>
</dbReference>
<dbReference type="GO" id="GO:0016853">
    <property type="term" value="F:isomerase activity"/>
    <property type="evidence" value="ECO:0007669"/>
    <property type="project" value="UniProtKB-KW"/>
</dbReference>
<dbReference type="PANTHER" id="PTHR30390">
    <property type="entry name" value="SEDOHEPTULOSE 7-PHOSPHATE ISOMERASE / DNAA INITIATOR-ASSOCIATING FACTOR FOR REPLICATION INITIATION"/>
    <property type="match status" value="1"/>
</dbReference>
<protein>
    <submittedName>
        <fullName evidence="2">Phosphoheptose isomerase</fullName>
        <ecNumber evidence="2">5.3.1.28</ecNumber>
    </submittedName>
</protein>
<keyword evidence="2" id="KW-0413">Isomerase</keyword>
<dbReference type="SUPFAM" id="SSF53697">
    <property type="entry name" value="SIS domain"/>
    <property type="match status" value="1"/>
</dbReference>
<comment type="caution">
    <text evidence="2">The sequence shown here is derived from an EMBL/GenBank/DDBJ whole genome shotgun (WGS) entry which is preliminary data.</text>
</comment>
<dbReference type="EC" id="5.3.1.28" evidence="2"/>
<name>A0A644V356_9ZZZZ</name>
<dbReference type="GO" id="GO:1901135">
    <property type="term" value="P:carbohydrate derivative metabolic process"/>
    <property type="evidence" value="ECO:0007669"/>
    <property type="project" value="InterPro"/>
</dbReference>
<dbReference type="Gene3D" id="3.40.50.10490">
    <property type="entry name" value="Glucose-6-phosphate isomerase like protein, domain 1"/>
    <property type="match status" value="1"/>
</dbReference>
<evidence type="ECO:0000259" key="1">
    <source>
        <dbReference type="PROSITE" id="PS51464"/>
    </source>
</evidence>
<sequence>MRRNFKNDIETYFHRLKATLDKVSRKELEDFLNLLLDALERDCQVFTLGNGGSHATASHMAVDFNKGLSYGKSRRFKFICLGDNTPTITAYANDVSYEDIFIEPLKNFLKPGDLVIAISGSGNSPNVIKAVEYANAQGALTLGLTGYDGGKLRKIVKYSVHIPIADMQVTEDLHMVLDHMAYSILGKVLS</sequence>
<dbReference type="AlphaFoldDB" id="A0A644V356"/>
<dbReference type="CDD" id="cd05006">
    <property type="entry name" value="SIS_GmhA"/>
    <property type="match status" value="1"/>
</dbReference>
<dbReference type="GO" id="GO:0097367">
    <property type="term" value="F:carbohydrate derivative binding"/>
    <property type="evidence" value="ECO:0007669"/>
    <property type="project" value="InterPro"/>
</dbReference>